<protein>
    <submittedName>
        <fullName evidence="1">Uncharacterized protein</fullName>
    </submittedName>
</protein>
<dbReference type="EMBL" id="DF973197">
    <property type="protein sequence ID" value="GAU19259.1"/>
    <property type="molecule type" value="Genomic_DNA"/>
</dbReference>
<keyword evidence="2" id="KW-1185">Reference proteome</keyword>
<accession>A0A2Z6LMF8</accession>
<evidence type="ECO:0000313" key="2">
    <source>
        <dbReference type="Proteomes" id="UP000242715"/>
    </source>
</evidence>
<dbReference type="Proteomes" id="UP000242715">
    <property type="component" value="Unassembled WGS sequence"/>
</dbReference>
<sequence length="137" mass="15551">MRKSYRVLRRFRKKVFLYSCYKEENRKRHPLLDQSRFEPDLTSPVCIRVSNRTIDKNSGLPLVSAPPGLEHAPYFCLSLYIVVPKPIPKWSSLLHSNVSKGLGILRSLATKLHACMGKRGRLNGLRQVDFSNGASGL</sequence>
<gene>
    <name evidence="1" type="ORF">TSUD_335440</name>
</gene>
<name>A0A2Z6LMF8_TRISU</name>
<evidence type="ECO:0000313" key="1">
    <source>
        <dbReference type="EMBL" id="GAU19259.1"/>
    </source>
</evidence>
<organism evidence="1 2">
    <name type="scientific">Trifolium subterraneum</name>
    <name type="common">Subterranean clover</name>
    <dbReference type="NCBI Taxonomy" id="3900"/>
    <lineage>
        <taxon>Eukaryota</taxon>
        <taxon>Viridiplantae</taxon>
        <taxon>Streptophyta</taxon>
        <taxon>Embryophyta</taxon>
        <taxon>Tracheophyta</taxon>
        <taxon>Spermatophyta</taxon>
        <taxon>Magnoliopsida</taxon>
        <taxon>eudicotyledons</taxon>
        <taxon>Gunneridae</taxon>
        <taxon>Pentapetalae</taxon>
        <taxon>rosids</taxon>
        <taxon>fabids</taxon>
        <taxon>Fabales</taxon>
        <taxon>Fabaceae</taxon>
        <taxon>Papilionoideae</taxon>
        <taxon>50 kb inversion clade</taxon>
        <taxon>NPAAA clade</taxon>
        <taxon>Hologalegina</taxon>
        <taxon>IRL clade</taxon>
        <taxon>Trifolieae</taxon>
        <taxon>Trifolium</taxon>
    </lineage>
</organism>
<dbReference type="AlphaFoldDB" id="A0A2Z6LMF8"/>
<reference evidence="2" key="1">
    <citation type="journal article" date="2017" name="Front. Plant Sci.">
        <title>Climate Clever Clovers: New Paradigm to Reduce the Environmental Footprint of Ruminants by Breeding Low Methanogenic Forages Utilizing Haplotype Variation.</title>
        <authorList>
            <person name="Kaur P."/>
            <person name="Appels R."/>
            <person name="Bayer P.E."/>
            <person name="Keeble-Gagnere G."/>
            <person name="Wang J."/>
            <person name="Hirakawa H."/>
            <person name="Shirasawa K."/>
            <person name="Vercoe P."/>
            <person name="Stefanova K."/>
            <person name="Durmic Z."/>
            <person name="Nichols P."/>
            <person name="Revell C."/>
            <person name="Isobe S.N."/>
            <person name="Edwards D."/>
            <person name="Erskine W."/>
        </authorList>
    </citation>
    <scope>NUCLEOTIDE SEQUENCE [LARGE SCALE GENOMIC DNA]</scope>
    <source>
        <strain evidence="2">cv. Daliak</strain>
    </source>
</reference>
<proteinExistence type="predicted"/>